<reference evidence="10 11" key="1">
    <citation type="submission" date="2018-10" db="EMBL/GenBank/DDBJ databases">
        <authorList>
            <person name="Criscuolo A."/>
        </authorList>
    </citation>
    <scope>NUCLEOTIDE SEQUENCE [LARGE SCALE GENOMIC DNA]</scope>
    <source>
        <strain evidence="10">DnA1</strain>
    </source>
</reference>
<feature type="transmembrane region" description="Helical" evidence="8">
    <location>
        <begin position="290"/>
        <end position="313"/>
    </location>
</feature>
<comment type="similarity">
    <text evidence="8">Belongs to the binding-protein-dependent transport system permease family.</text>
</comment>
<feature type="transmembrane region" description="Helical" evidence="8">
    <location>
        <begin position="466"/>
        <end position="488"/>
    </location>
</feature>
<proteinExistence type="inferred from homology"/>
<feature type="transmembrane region" description="Helical" evidence="8">
    <location>
        <begin position="388"/>
        <end position="409"/>
    </location>
</feature>
<feature type="domain" description="ABC transmembrane type-1" evidence="9">
    <location>
        <begin position="60"/>
        <end position="259"/>
    </location>
</feature>
<evidence type="ECO:0000256" key="6">
    <source>
        <dbReference type="ARBA" id="ARBA00022989"/>
    </source>
</evidence>
<dbReference type="PROSITE" id="PS50928">
    <property type="entry name" value="ABC_TM1"/>
    <property type="match status" value="2"/>
</dbReference>
<comment type="subcellular location">
    <subcellularLocation>
        <location evidence="1">Cell inner membrane</location>
        <topology evidence="1">Multi-pass membrane protein</topology>
    </subcellularLocation>
    <subcellularLocation>
        <location evidence="8">Cell membrane</location>
        <topology evidence="8">Multi-pass membrane protein</topology>
    </subcellularLocation>
</comment>
<evidence type="ECO:0000259" key="9">
    <source>
        <dbReference type="PROSITE" id="PS50928"/>
    </source>
</evidence>
<dbReference type="GO" id="GO:0005886">
    <property type="term" value="C:plasma membrane"/>
    <property type="evidence" value="ECO:0007669"/>
    <property type="project" value="UniProtKB-SubCell"/>
</dbReference>
<dbReference type="Proteomes" id="UP000277294">
    <property type="component" value="Unassembled WGS sequence"/>
</dbReference>
<keyword evidence="11" id="KW-1185">Reference proteome</keyword>
<dbReference type="OrthoDB" id="9790211at2"/>
<feature type="transmembrane region" description="Helical" evidence="8">
    <location>
        <begin position="349"/>
        <end position="376"/>
    </location>
</feature>
<feature type="transmembrane region" description="Helical" evidence="8">
    <location>
        <begin position="525"/>
        <end position="546"/>
    </location>
</feature>
<evidence type="ECO:0000256" key="2">
    <source>
        <dbReference type="ARBA" id="ARBA00022448"/>
    </source>
</evidence>
<accession>A0A3P4B861</accession>
<feature type="transmembrane region" description="Helical" evidence="8">
    <location>
        <begin position="137"/>
        <end position="159"/>
    </location>
</feature>
<evidence type="ECO:0000313" key="10">
    <source>
        <dbReference type="EMBL" id="VCU72242.1"/>
    </source>
</evidence>
<feature type="domain" description="ABC transmembrane type-1" evidence="9">
    <location>
        <begin position="350"/>
        <end position="542"/>
    </location>
</feature>
<dbReference type="GO" id="GO:0055085">
    <property type="term" value="P:transmembrane transport"/>
    <property type="evidence" value="ECO:0007669"/>
    <property type="project" value="InterPro"/>
</dbReference>
<feature type="transmembrane region" description="Helical" evidence="8">
    <location>
        <begin position="184"/>
        <end position="206"/>
    </location>
</feature>
<dbReference type="SUPFAM" id="SSF161098">
    <property type="entry name" value="MetI-like"/>
    <property type="match status" value="2"/>
</dbReference>
<keyword evidence="7 8" id="KW-0472">Membrane</keyword>
<dbReference type="InterPro" id="IPR000515">
    <property type="entry name" value="MetI-like"/>
</dbReference>
<dbReference type="CDD" id="cd06261">
    <property type="entry name" value="TM_PBP2"/>
    <property type="match status" value="2"/>
</dbReference>
<dbReference type="EMBL" id="UWPJ01000039">
    <property type="protein sequence ID" value="VCU72242.1"/>
    <property type="molecule type" value="Genomic_DNA"/>
</dbReference>
<evidence type="ECO:0000256" key="5">
    <source>
        <dbReference type="ARBA" id="ARBA00022692"/>
    </source>
</evidence>
<sequence length="555" mass="57863">MRANVVLIGAAVAALAVLVAMPLGFVALQAIFPQLAQGSLAAPLSHLAGTLGDPRLVELTLNTLKLGAGVVLAAAAIGIPLGTLRGLFALPAARLWDVLMLVPFMIPPYISALGWIMLLQPRGYLQQLLGIHAGPALFSFGGVVFVMTLNVVPVVYFAVSRTMAASGSRLALVGRVCGGGAWRCFLRITLPLALPGIAASLLLVFAMAIEEYGTPAALAANAGFFVLVTGIERRFSEWPIDLPGASVLSLILVALAMLAFAWQRRIVRGHGYETTTGKPMRGEALALGAWRWPVVALFALVAGIATFAPLFAIAATAFSRTLSGGLALGNMSLVHLQAIAASGSDALRALLTSLALGLGAAAVTGVVGVLVAYCVVKTRTRGRVVLDALAVLPNTMPGVVVGVGLILAWNQGFWPATPYNTWGILLLAYCCLLLPYPVRYSQAALMQIGDSLEAAARVHGAGMQTALIRILLPLLLPSLAAAMLLVFAVASRELVASLLLAPTGVQTVSLFIWRQFEQGSIGQGMAMSLVTVAVTTTVMLGATIWLERRQAGSAV</sequence>
<dbReference type="InterPro" id="IPR035906">
    <property type="entry name" value="MetI-like_sf"/>
</dbReference>
<name>A0A3P4B861_9BURK</name>
<feature type="transmembrane region" description="Helical" evidence="8">
    <location>
        <begin position="95"/>
        <end position="117"/>
    </location>
</feature>
<dbReference type="AlphaFoldDB" id="A0A3P4B861"/>
<evidence type="ECO:0000256" key="1">
    <source>
        <dbReference type="ARBA" id="ARBA00004429"/>
    </source>
</evidence>
<keyword evidence="2 8" id="KW-0813">Transport</keyword>
<keyword evidence="6 8" id="KW-1133">Transmembrane helix</keyword>
<feature type="transmembrane region" description="Helical" evidence="8">
    <location>
        <begin position="65"/>
        <end position="88"/>
    </location>
</feature>
<evidence type="ECO:0000256" key="8">
    <source>
        <dbReference type="RuleBase" id="RU363032"/>
    </source>
</evidence>
<dbReference type="PANTHER" id="PTHR43357:SF3">
    <property type="entry name" value="FE(3+)-TRANSPORT SYSTEM PERMEASE PROTEIN FBPB 2"/>
    <property type="match status" value="1"/>
</dbReference>
<dbReference type="Pfam" id="PF00528">
    <property type="entry name" value="BPD_transp_1"/>
    <property type="match status" value="2"/>
</dbReference>
<keyword evidence="5 8" id="KW-0812">Transmembrane</keyword>
<evidence type="ECO:0000256" key="4">
    <source>
        <dbReference type="ARBA" id="ARBA00022519"/>
    </source>
</evidence>
<organism evidence="10 11">
    <name type="scientific">Pigmentiphaga humi</name>
    <dbReference type="NCBI Taxonomy" id="2478468"/>
    <lineage>
        <taxon>Bacteria</taxon>
        <taxon>Pseudomonadati</taxon>
        <taxon>Pseudomonadota</taxon>
        <taxon>Betaproteobacteria</taxon>
        <taxon>Burkholderiales</taxon>
        <taxon>Alcaligenaceae</taxon>
        <taxon>Pigmentiphaga</taxon>
    </lineage>
</organism>
<keyword evidence="3" id="KW-1003">Cell membrane</keyword>
<evidence type="ECO:0000256" key="3">
    <source>
        <dbReference type="ARBA" id="ARBA00022475"/>
    </source>
</evidence>
<gene>
    <name evidence="10" type="primary">phnV</name>
    <name evidence="10" type="ORF">PIGHUM_04341</name>
</gene>
<dbReference type="Gene3D" id="1.10.3720.10">
    <property type="entry name" value="MetI-like"/>
    <property type="match status" value="2"/>
</dbReference>
<dbReference type="RefSeq" id="WP_124081825.1">
    <property type="nucleotide sequence ID" value="NZ_UWPJ01000039.1"/>
</dbReference>
<evidence type="ECO:0000313" key="11">
    <source>
        <dbReference type="Proteomes" id="UP000277294"/>
    </source>
</evidence>
<keyword evidence="4" id="KW-0997">Cell inner membrane</keyword>
<protein>
    <submittedName>
        <fullName evidence="10">2-aminoethylphosphonate transport system permease protein PhnV</fullName>
    </submittedName>
</protein>
<feature type="transmembrane region" description="Helical" evidence="8">
    <location>
        <begin position="242"/>
        <end position="262"/>
    </location>
</feature>
<evidence type="ECO:0000256" key="7">
    <source>
        <dbReference type="ARBA" id="ARBA00023136"/>
    </source>
</evidence>
<dbReference type="PANTHER" id="PTHR43357">
    <property type="entry name" value="INNER MEMBRANE ABC TRANSPORTER PERMEASE PROTEIN YDCV"/>
    <property type="match status" value="1"/>
</dbReference>
<feature type="transmembrane region" description="Helical" evidence="8">
    <location>
        <begin position="421"/>
        <end position="438"/>
    </location>
</feature>